<proteinExistence type="predicted"/>
<name>A0ABD4RK68_9CLOT</name>
<comment type="caution">
    <text evidence="1">The sequence shown here is derived from an EMBL/GenBank/DDBJ whole genome shotgun (WGS) entry which is preliminary data.</text>
</comment>
<dbReference type="AlphaFoldDB" id="A0ABD4RK68"/>
<dbReference type="EMBL" id="JAIFTX010000027">
    <property type="protein sequence ID" value="MBX7291535.1"/>
    <property type="molecule type" value="Genomic_DNA"/>
</dbReference>
<dbReference type="RefSeq" id="WP_021876652.1">
    <property type="nucleotide sequence ID" value="NZ_CP018624.1"/>
</dbReference>
<dbReference type="Proteomes" id="UP000775179">
    <property type="component" value="Unassembled WGS sequence"/>
</dbReference>
<dbReference type="InterPro" id="IPR036593">
    <property type="entry name" value="CPE0013-like_sf"/>
</dbReference>
<protein>
    <submittedName>
        <fullName evidence="1">DUF1667 domain-containing protein</fullName>
    </submittedName>
</protein>
<sequence>MMEKEIFTSIVRVKGSEKYKVVPIKSSEFVDKALWVELSKVLSRIYVNIPIQSGDIICKNILNTGIDIICTRTLERE</sequence>
<evidence type="ECO:0000313" key="2">
    <source>
        <dbReference type="Proteomes" id="UP000775179"/>
    </source>
</evidence>
<dbReference type="Gene3D" id="3.10.530.10">
    <property type="entry name" value="CPE0013-like"/>
    <property type="match status" value="1"/>
</dbReference>
<dbReference type="KEGG" id="cchv:BTM20_00100"/>
<dbReference type="InterPro" id="IPR012460">
    <property type="entry name" value="DUF1667"/>
</dbReference>
<dbReference type="PANTHER" id="PTHR39450">
    <property type="entry name" value="MOLYBDOPTERIN OXIDOREDUCTASE, 4FE-4S CLUSTER-BINDING SUBUNIT"/>
    <property type="match status" value="1"/>
</dbReference>
<dbReference type="SUPFAM" id="SSF160148">
    <property type="entry name" value="CPE0013-like"/>
    <property type="match status" value="1"/>
</dbReference>
<organism evidence="1 2">
    <name type="scientific">Clostridium chauvoei</name>
    <dbReference type="NCBI Taxonomy" id="46867"/>
    <lineage>
        <taxon>Bacteria</taxon>
        <taxon>Bacillati</taxon>
        <taxon>Bacillota</taxon>
        <taxon>Clostridia</taxon>
        <taxon>Eubacteriales</taxon>
        <taxon>Clostridiaceae</taxon>
        <taxon>Clostridium</taxon>
    </lineage>
</organism>
<dbReference type="PANTHER" id="PTHR39450:SF1">
    <property type="entry name" value="DUF1667 DOMAIN-CONTAINING PROTEIN"/>
    <property type="match status" value="1"/>
</dbReference>
<evidence type="ECO:0000313" key="1">
    <source>
        <dbReference type="EMBL" id="MBX7291535.1"/>
    </source>
</evidence>
<dbReference type="GeneID" id="66300244"/>
<accession>A0ABD4RK68</accession>
<dbReference type="Pfam" id="PF07892">
    <property type="entry name" value="DUF1667"/>
    <property type="match status" value="1"/>
</dbReference>
<reference evidence="1 2" key="1">
    <citation type="submission" date="2021-08" db="EMBL/GenBank/DDBJ databases">
        <title>Genome sequence analysis of Clostridium chauvoei strains of European origin and evaluation of typing options for outbreak investigations.</title>
        <authorList>
            <person name="Abdel-Glil M."/>
            <person name="Thomas P."/>
            <person name="Seyboldt C."/>
        </authorList>
    </citation>
    <scope>NUCLEOTIDE SEQUENCE [LARGE SCALE GENOMIC DNA]</scope>
    <source>
        <strain evidence="1 2">S0260-09</strain>
    </source>
</reference>
<gene>
    <name evidence="1" type="ORF">K4H94_11030</name>
</gene>